<dbReference type="SUPFAM" id="SSF56672">
    <property type="entry name" value="DNA/RNA polymerases"/>
    <property type="match status" value="1"/>
</dbReference>
<protein>
    <submittedName>
        <fullName evidence="1">DNA polymerase 2 (DNA polymerase II)</fullName>
    </submittedName>
</protein>
<reference evidence="1" key="2">
    <citation type="journal article" date="2014" name="ISME J.">
        <title>Microbial stratification in low pH oxic and suboxic macroscopic growths along an acid mine drainage.</title>
        <authorList>
            <person name="Mendez-Garcia C."/>
            <person name="Mesa V."/>
            <person name="Sprenger R.R."/>
            <person name="Richter M."/>
            <person name="Diez M.S."/>
            <person name="Solano J."/>
            <person name="Bargiela R."/>
            <person name="Golyshina O.V."/>
            <person name="Manteca A."/>
            <person name="Ramos J.L."/>
            <person name="Gallego J.R."/>
            <person name="Llorente I."/>
            <person name="Martins Dos Santos V.A."/>
            <person name="Jensen O.N."/>
            <person name="Pelaez A.I."/>
            <person name="Sanchez J."/>
            <person name="Ferrer M."/>
        </authorList>
    </citation>
    <scope>NUCLEOTIDE SEQUENCE</scope>
</reference>
<dbReference type="InterPro" id="IPR043502">
    <property type="entry name" value="DNA/RNA_pol_sf"/>
</dbReference>
<feature type="non-terminal residue" evidence="1">
    <location>
        <position position="112"/>
    </location>
</feature>
<sequence>TLVELARAVREAGGEILHGIVDSLWVVPPPGKEPGPWARELGERQGLPLNYEGRYRWIVFLPHHGHGLGVPQRYYGVYENGEMKLRGSNCAVGRLCLREGGPAGGARPPRRG</sequence>
<proteinExistence type="predicted"/>
<comment type="caution">
    <text evidence="1">The sequence shown here is derived from an EMBL/GenBank/DDBJ whole genome shotgun (WGS) entry which is preliminary data.</text>
</comment>
<organism evidence="1">
    <name type="scientific">mine drainage metagenome</name>
    <dbReference type="NCBI Taxonomy" id="410659"/>
    <lineage>
        <taxon>unclassified sequences</taxon>
        <taxon>metagenomes</taxon>
        <taxon>ecological metagenomes</taxon>
    </lineage>
</organism>
<dbReference type="EMBL" id="AUZZ01010567">
    <property type="protein sequence ID" value="EQD29303.1"/>
    <property type="molecule type" value="Genomic_DNA"/>
</dbReference>
<accession>T0Y831</accession>
<dbReference type="Gene3D" id="3.90.1600.10">
    <property type="entry name" value="Palm domain of DNA polymerase"/>
    <property type="match status" value="1"/>
</dbReference>
<evidence type="ECO:0000313" key="1">
    <source>
        <dbReference type="EMBL" id="EQD29303.1"/>
    </source>
</evidence>
<dbReference type="AlphaFoldDB" id="T0Y831"/>
<dbReference type="InterPro" id="IPR023211">
    <property type="entry name" value="DNA_pol_palm_dom_sf"/>
</dbReference>
<gene>
    <name evidence="1" type="ORF">B2A_14552</name>
</gene>
<reference evidence="1" key="1">
    <citation type="submission" date="2013-08" db="EMBL/GenBank/DDBJ databases">
        <authorList>
            <person name="Mendez C."/>
            <person name="Richter M."/>
            <person name="Ferrer M."/>
            <person name="Sanchez J."/>
        </authorList>
    </citation>
    <scope>NUCLEOTIDE SEQUENCE</scope>
</reference>
<feature type="non-terminal residue" evidence="1">
    <location>
        <position position="1"/>
    </location>
</feature>
<name>T0Y831_9ZZZZ</name>